<reference evidence="2 3" key="1">
    <citation type="submission" date="2015-06" db="EMBL/GenBank/DDBJ databases">
        <title>Expansion of signal transduction pathways in fungi by whole-genome duplication.</title>
        <authorList>
            <consortium name="DOE Joint Genome Institute"/>
            <person name="Corrochano L.M."/>
            <person name="Kuo A."/>
            <person name="Marcet-Houben M."/>
            <person name="Polaino S."/>
            <person name="Salamov A."/>
            <person name="Villalobos J.M."/>
            <person name="Alvarez M.I."/>
            <person name="Avalos J."/>
            <person name="Benito E.P."/>
            <person name="Benoit I."/>
            <person name="Burger G."/>
            <person name="Camino L.P."/>
            <person name="Canovas D."/>
            <person name="Cerda-Olmedo E."/>
            <person name="Cheng J.-F."/>
            <person name="Dominguez A."/>
            <person name="Elias M."/>
            <person name="Eslava A.P."/>
            <person name="Glaser F."/>
            <person name="Grimwood J."/>
            <person name="Gutierrez G."/>
            <person name="Heitman J."/>
            <person name="Henrissat B."/>
            <person name="Iturriaga E.A."/>
            <person name="Lang B.F."/>
            <person name="Lavin J.L."/>
            <person name="Lee S."/>
            <person name="Li W."/>
            <person name="Lindquist E."/>
            <person name="Lopez-Garcia S."/>
            <person name="Luque E.M."/>
            <person name="Marcos A.T."/>
            <person name="Martin J."/>
            <person name="Mccluskey K."/>
            <person name="Medina H.R."/>
            <person name="Miralles-Duran A."/>
            <person name="Miyazaki A."/>
            <person name="Munoz-Torres E."/>
            <person name="Oguiza J.A."/>
            <person name="Ohm R."/>
            <person name="Olmedo M."/>
            <person name="Orejas M."/>
            <person name="Ortiz-Castellanos L."/>
            <person name="Pisabarro A.G."/>
            <person name="Rodriguez-Romero J."/>
            <person name="Ruiz-Herrera J."/>
            <person name="Ruiz-Vazquez R."/>
            <person name="Sanz C."/>
            <person name="Schackwitz W."/>
            <person name="Schmutz J."/>
            <person name="Shahriari M."/>
            <person name="Shelest E."/>
            <person name="Silva-Franco F."/>
            <person name="Soanes D."/>
            <person name="Syed K."/>
            <person name="Tagua V.G."/>
            <person name="Talbot N.J."/>
            <person name="Thon M."/>
            <person name="De Vries R.P."/>
            <person name="Wiebenga A."/>
            <person name="Yadav J.S."/>
            <person name="Braun E.L."/>
            <person name="Baker S."/>
            <person name="Garre V."/>
            <person name="Horwitz B."/>
            <person name="Torres-Martinez S."/>
            <person name="Idnurm A."/>
            <person name="Herrera-Estrella A."/>
            <person name="Gabaldon T."/>
            <person name="Grigoriev I.V."/>
        </authorList>
    </citation>
    <scope>NUCLEOTIDE SEQUENCE [LARGE SCALE GENOMIC DNA]</scope>
    <source>
        <strain evidence="2 3">CBS 277.49</strain>
    </source>
</reference>
<protein>
    <submittedName>
        <fullName evidence="2">Uncharacterized protein</fullName>
    </submittedName>
</protein>
<keyword evidence="3" id="KW-1185">Reference proteome</keyword>
<name>A0A168N6S2_MUCCL</name>
<dbReference type="VEuPathDB" id="FungiDB:MUCCIDRAFT_159569"/>
<proteinExistence type="predicted"/>
<dbReference type="Proteomes" id="UP000077051">
    <property type="component" value="Unassembled WGS sequence"/>
</dbReference>
<dbReference type="EMBL" id="AMYB01000002">
    <property type="protein sequence ID" value="OAD05867.1"/>
    <property type="molecule type" value="Genomic_DNA"/>
</dbReference>
<evidence type="ECO:0000313" key="2">
    <source>
        <dbReference type="EMBL" id="OAD05867.1"/>
    </source>
</evidence>
<evidence type="ECO:0000313" key="3">
    <source>
        <dbReference type="Proteomes" id="UP000077051"/>
    </source>
</evidence>
<dbReference type="STRING" id="747725.A0A168N6S2"/>
<sequence>MPRISVYLAPNVRVSVKPHYLRRTGVIEALQVLVDTSAPGVRIFGTTGEESVQQGRRYFMVTFDDLPNRTFSLDAGCLNYEGRRNRQQQFPDVAEPTAAVSHQGAKEGREQEDSDLLDDAIEEDVEAEEEPAEAEDVPMEDEMDLCWESGE</sequence>
<gene>
    <name evidence="2" type="ORF">MUCCIDRAFT_159569</name>
</gene>
<feature type="region of interest" description="Disordered" evidence="1">
    <location>
        <begin position="86"/>
        <end position="151"/>
    </location>
</feature>
<accession>A0A168N6S2</accession>
<dbReference type="OrthoDB" id="10512092at2759"/>
<dbReference type="AlphaFoldDB" id="A0A168N6S2"/>
<feature type="compositionally biased region" description="Acidic residues" evidence="1">
    <location>
        <begin position="112"/>
        <end position="151"/>
    </location>
</feature>
<organism evidence="2 3">
    <name type="scientific">Mucor lusitanicus CBS 277.49</name>
    <dbReference type="NCBI Taxonomy" id="747725"/>
    <lineage>
        <taxon>Eukaryota</taxon>
        <taxon>Fungi</taxon>
        <taxon>Fungi incertae sedis</taxon>
        <taxon>Mucoromycota</taxon>
        <taxon>Mucoromycotina</taxon>
        <taxon>Mucoromycetes</taxon>
        <taxon>Mucorales</taxon>
        <taxon>Mucorineae</taxon>
        <taxon>Mucoraceae</taxon>
        <taxon>Mucor</taxon>
    </lineage>
</organism>
<comment type="caution">
    <text evidence="2">The sequence shown here is derived from an EMBL/GenBank/DDBJ whole genome shotgun (WGS) entry which is preliminary data.</text>
</comment>
<evidence type="ECO:0000256" key="1">
    <source>
        <dbReference type="SAM" id="MobiDB-lite"/>
    </source>
</evidence>